<gene>
    <name evidence="3" type="ORF">Vafri_15878</name>
</gene>
<feature type="compositionally biased region" description="Pro residues" evidence="1">
    <location>
        <begin position="282"/>
        <end position="447"/>
    </location>
</feature>
<comment type="caution">
    <text evidence="3">The sequence shown here is derived from an EMBL/GenBank/DDBJ whole genome shotgun (WGS) entry which is preliminary data.</text>
</comment>
<reference evidence="3" key="1">
    <citation type="journal article" date="2021" name="Proc. Natl. Acad. Sci. U.S.A.">
        <title>Three genomes in the algal genus Volvox reveal the fate of a haploid sex-determining region after a transition to homothallism.</title>
        <authorList>
            <person name="Yamamoto K."/>
            <person name="Hamaji T."/>
            <person name="Kawai-Toyooka H."/>
            <person name="Matsuzaki R."/>
            <person name="Takahashi F."/>
            <person name="Nishimura Y."/>
            <person name="Kawachi M."/>
            <person name="Noguchi H."/>
            <person name="Minakuchi Y."/>
            <person name="Umen J.G."/>
            <person name="Toyoda A."/>
            <person name="Nozaki H."/>
        </authorList>
    </citation>
    <scope>NUCLEOTIDE SEQUENCE</scope>
    <source>
        <strain evidence="3">NIES-3780</strain>
    </source>
</reference>
<organism evidence="3 4">
    <name type="scientific">Volvox africanus</name>
    <dbReference type="NCBI Taxonomy" id="51714"/>
    <lineage>
        <taxon>Eukaryota</taxon>
        <taxon>Viridiplantae</taxon>
        <taxon>Chlorophyta</taxon>
        <taxon>core chlorophytes</taxon>
        <taxon>Chlorophyceae</taxon>
        <taxon>CS clade</taxon>
        <taxon>Chlamydomonadales</taxon>
        <taxon>Volvocaceae</taxon>
        <taxon>Volvox</taxon>
    </lineage>
</organism>
<feature type="compositionally biased region" description="Pro residues" evidence="1">
    <location>
        <begin position="252"/>
        <end position="266"/>
    </location>
</feature>
<keyword evidence="2" id="KW-0732">Signal</keyword>
<feature type="compositionally biased region" description="Low complexity" evidence="1">
    <location>
        <begin position="267"/>
        <end position="281"/>
    </location>
</feature>
<keyword evidence="4" id="KW-1185">Reference proteome</keyword>
<dbReference type="AlphaFoldDB" id="A0A8J4BHP3"/>
<dbReference type="PRINTS" id="PR01217">
    <property type="entry name" value="PRICHEXTENSN"/>
</dbReference>
<dbReference type="PANTHER" id="PTHR24216:SF65">
    <property type="entry name" value="PAXILLIN-LIKE PROTEIN 1"/>
    <property type="match status" value="1"/>
</dbReference>
<accession>A0A8J4BHP3</accession>
<sequence>MGSRGAVATHHALSLVVAGWLLLASQAFGASYSVNIYTNPLVIGGNPVSTIVSQMLNRWKLSISSTKQSSSQPSATELASTSAFIIYATGPGSYYLTENLQTNASKMADLSAWIRAGGSLILVKGINGNTNTFIPLIHSLVGSNASCKAAFYADQTRIYRRLNPPSSFGSLPEKMFRFQLGDPISGLNCLTGSSIYSSDPTKKLVSISAAITWTVGKGAVTWTGADIVADTNNSVALVVAAAVTAAASSPPAKLPPPRKSPSPTRSPPIRNSPRPSPSRVSPSPPPRPPPPSPPPPVPTQLSPSPSPPPRSPPPSPPPPSPPPRSPPPSPPPPSPPPRSPPPSPPPPSPPPRSPPPSPPPPSPPPRSPPPSPPPPSPPPRSPPPSPPPPSPPPRSPPPSPPPPSPPPRSSSPSPPPPSPPPRSSSPSPPPPSPTSQPASTKPPPPSSSPSTSSPPSRSRGPSPPPLPAFGCTPTSSRGLRPSPRVLHPPTGGVVPAAAEEEGDRTPAAVKRARGSVS</sequence>
<evidence type="ECO:0000256" key="1">
    <source>
        <dbReference type="SAM" id="MobiDB-lite"/>
    </source>
</evidence>
<dbReference type="EMBL" id="BNCO01000045">
    <property type="protein sequence ID" value="GIL61448.1"/>
    <property type="molecule type" value="Genomic_DNA"/>
</dbReference>
<evidence type="ECO:0000313" key="4">
    <source>
        <dbReference type="Proteomes" id="UP000747399"/>
    </source>
</evidence>
<feature type="compositionally biased region" description="Low complexity" evidence="1">
    <location>
        <begin position="448"/>
        <end position="460"/>
    </location>
</feature>
<feature type="region of interest" description="Disordered" evidence="1">
    <location>
        <begin position="245"/>
        <end position="517"/>
    </location>
</feature>
<feature type="chain" id="PRO_5035214689" evidence="2">
    <location>
        <begin position="30"/>
        <end position="517"/>
    </location>
</feature>
<proteinExistence type="predicted"/>
<dbReference type="PANTHER" id="PTHR24216">
    <property type="entry name" value="PAXILLIN-RELATED"/>
    <property type="match status" value="1"/>
</dbReference>
<name>A0A8J4BHP3_9CHLO</name>
<dbReference type="Proteomes" id="UP000747399">
    <property type="component" value="Unassembled WGS sequence"/>
</dbReference>
<protein>
    <submittedName>
        <fullName evidence="3">Uncharacterized protein</fullName>
    </submittedName>
</protein>
<evidence type="ECO:0000313" key="3">
    <source>
        <dbReference type="EMBL" id="GIL61448.1"/>
    </source>
</evidence>
<feature type="signal peptide" evidence="2">
    <location>
        <begin position="1"/>
        <end position="29"/>
    </location>
</feature>
<evidence type="ECO:0000256" key="2">
    <source>
        <dbReference type="SAM" id="SignalP"/>
    </source>
</evidence>